<dbReference type="KEGG" id="egl:EGR_07726"/>
<sequence length="111" mass="13043">MQQSRRFSQLLFTAFLNYSPEMQVWSGSRGNAVGGIVYAKPPEALPILNPESTWLLRTKNFWHDLIYRKDLSFIFHQFILDEILDTPRMMGLQGIKLRKLLPIIKKMKKPH</sequence>
<keyword evidence="2" id="KW-1185">Reference proteome</keyword>
<name>W6UH10_ECHGR</name>
<evidence type="ECO:0000313" key="1">
    <source>
        <dbReference type="EMBL" id="EUB57402.1"/>
    </source>
</evidence>
<dbReference type="RefSeq" id="XP_024348598.1">
    <property type="nucleotide sequence ID" value="XM_024496975.1"/>
</dbReference>
<comment type="caution">
    <text evidence="1">The sequence shown here is derived from an EMBL/GenBank/DDBJ whole genome shotgun (WGS) entry which is preliminary data.</text>
</comment>
<dbReference type="Proteomes" id="UP000019149">
    <property type="component" value="Unassembled WGS sequence"/>
</dbReference>
<gene>
    <name evidence="1" type="ORF">EGR_07726</name>
</gene>
<dbReference type="GeneID" id="36343441"/>
<reference evidence="1 2" key="1">
    <citation type="journal article" date="2013" name="Nat. Genet.">
        <title>The genome of the hydatid tapeworm Echinococcus granulosus.</title>
        <authorList>
            <person name="Zheng H."/>
            <person name="Zhang W."/>
            <person name="Zhang L."/>
            <person name="Zhang Z."/>
            <person name="Li J."/>
            <person name="Lu G."/>
            <person name="Zhu Y."/>
            <person name="Wang Y."/>
            <person name="Huang Y."/>
            <person name="Liu J."/>
            <person name="Kang H."/>
            <person name="Chen J."/>
            <person name="Wang L."/>
            <person name="Chen A."/>
            <person name="Yu S."/>
            <person name="Gao Z."/>
            <person name="Jin L."/>
            <person name="Gu W."/>
            <person name="Wang Z."/>
            <person name="Zhao L."/>
            <person name="Shi B."/>
            <person name="Wen H."/>
            <person name="Lin R."/>
            <person name="Jones M.K."/>
            <person name="Brejova B."/>
            <person name="Vinar T."/>
            <person name="Zhao G."/>
            <person name="McManus D.P."/>
            <person name="Chen Z."/>
            <person name="Zhou Y."/>
            <person name="Wang S."/>
        </authorList>
    </citation>
    <scope>NUCLEOTIDE SEQUENCE [LARGE SCALE GENOMIC DNA]</scope>
</reference>
<organism evidence="1 2">
    <name type="scientific">Echinococcus granulosus</name>
    <name type="common">Hydatid tapeworm</name>
    <dbReference type="NCBI Taxonomy" id="6210"/>
    <lineage>
        <taxon>Eukaryota</taxon>
        <taxon>Metazoa</taxon>
        <taxon>Spiralia</taxon>
        <taxon>Lophotrochozoa</taxon>
        <taxon>Platyhelminthes</taxon>
        <taxon>Cestoda</taxon>
        <taxon>Eucestoda</taxon>
        <taxon>Cyclophyllidea</taxon>
        <taxon>Taeniidae</taxon>
        <taxon>Echinococcus</taxon>
        <taxon>Echinococcus granulosus group</taxon>
    </lineage>
</organism>
<protein>
    <submittedName>
        <fullName evidence="1">Uncharacterized protein</fullName>
    </submittedName>
</protein>
<dbReference type="CTD" id="36343441"/>
<evidence type="ECO:0000313" key="2">
    <source>
        <dbReference type="Proteomes" id="UP000019149"/>
    </source>
</evidence>
<dbReference type="AlphaFoldDB" id="W6UH10"/>
<proteinExistence type="predicted"/>
<accession>W6UH10</accession>
<dbReference type="EMBL" id="APAU02000085">
    <property type="protein sequence ID" value="EUB57402.1"/>
    <property type="molecule type" value="Genomic_DNA"/>
</dbReference>